<dbReference type="GeneID" id="61424339"/>
<proteinExistence type="predicted"/>
<organism evidence="2">
    <name type="scientific">Rhizobium leguminosarum bv. trifolii</name>
    <dbReference type="NCBI Taxonomy" id="386"/>
    <lineage>
        <taxon>Bacteria</taxon>
        <taxon>Pseudomonadati</taxon>
        <taxon>Pseudomonadota</taxon>
        <taxon>Alphaproteobacteria</taxon>
        <taxon>Hyphomicrobiales</taxon>
        <taxon>Rhizobiaceae</taxon>
        <taxon>Rhizobium/Agrobacterium group</taxon>
        <taxon>Rhizobium</taxon>
    </lineage>
</organism>
<dbReference type="AlphaFoldDB" id="A0A1B8R389"/>
<reference evidence="2" key="2">
    <citation type="journal article" date="2016" name="Front. Microbiol.">
        <title>The Regulatory Protein RosR Affects Rhizobium leguminosarum bv. trifolii Protein Profiles, Cell Surface Properties, and Symbiosis with Clover.</title>
        <authorList>
            <person name="Rachwal K."/>
            <person name="Boguszewska A."/>
            <person name="Kopcinska J."/>
            <person name="Karas M."/>
            <person name="Tchorzewski M."/>
            <person name="Janczarek M."/>
        </authorList>
    </citation>
    <scope>NUCLEOTIDE SEQUENCE</scope>
    <source>
        <strain evidence="2">Rt24.2</strain>
    </source>
</reference>
<evidence type="ECO:0000313" key="2">
    <source>
        <dbReference type="EMBL" id="AOO93934.1"/>
    </source>
</evidence>
<accession>A0A1B8R389</accession>
<dbReference type="InterPro" id="IPR009506">
    <property type="entry name" value="YjiS-like"/>
</dbReference>
<evidence type="ECO:0000259" key="1">
    <source>
        <dbReference type="Pfam" id="PF06568"/>
    </source>
</evidence>
<dbReference type="EMBL" id="KX491570">
    <property type="protein sequence ID" value="AOO93934.1"/>
    <property type="molecule type" value="Genomic_DNA"/>
</dbReference>
<feature type="domain" description="YjiS-like" evidence="1">
    <location>
        <begin position="25"/>
        <end position="59"/>
    </location>
</feature>
<reference evidence="2" key="1">
    <citation type="journal article" date="2015" name="BMC Genomics">
        <title>Transcriptome profiling of a Rhizobium leguminosarum bv. trifolii rosR mutant reveals the role of the transcriptional regulator RosR in motility, synthesis of cell-surface components, and other cellular processes.</title>
        <authorList>
            <person name="Rachwal K."/>
            <person name="Matczynska E."/>
            <person name="Janczarek M."/>
        </authorList>
    </citation>
    <scope>NUCLEOTIDE SEQUENCE</scope>
    <source>
        <strain evidence="2">Rt24.2</strain>
    </source>
</reference>
<sequence length="73" mass="8479">MNEKLLSGGFELRLRKAVLLLLSPARSLMLWRRRRSVENRLGALSDHMLKDIAVSRGEIPFVASRDGDWNRFR</sequence>
<name>A0A1B8R389_RHILT</name>
<dbReference type="Pfam" id="PF06568">
    <property type="entry name" value="YjiS-like"/>
    <property type="match status" value="1"/>
</dbReference>
<protein>
    <recommendedName>
        <fullName evidence="1">YjiS-like domain-containing protein</fullName>
    </recommendedName>
</protein>
<dbReference type="RefSeq" id="WP_028733107.1">
    <property type="nucleotide sequence ID" value="NZ_MAMO01000169.1"/>
</dbReference>